<feature type="transmembrane region" description="Helical" evidence="5">
    <location>
        <begin position="219"/>
        <end position="240"/>
    </location>
</feature>
<comment type="subcellular location">
    <subcellularLocation>
        <location evidence="1">Membrane</location>
        <topology evidence="1">Multi-pass membrane protein</topology>
    </subcellularLocation>
</comment>
<gene>
    <name evidence="6" type="ORF">CSSPTR1EN2_LOCUS13133</name>
</gene>
<evidence type="ECO:0000256" key="2">
    <source>
        <dbReference type="ARBA" id="ARBA00022692"/>
    </source>
</evidence>
<keyword evidence="4 5" id="KW-0472">Membrane</keyword>
<dbReference type="PROSITE" id="PS51257">
    <property type="entry name" value="PROKAR_LIPOPROTEIN"/>
    <property type="match status" value="1"/>
</dbReference>
<feature type="transmembrane region" description="Helical" evidence="5">
    <location>
        <begin position="15"/>
        <end position="41"/>
    </location>
</feature>
<dbReference type="PANTHER" id="PTHR31652:SF0">
    <property type="entry name" value="LIMR FAMILY PROTEIN DDB_G0283707-RELATED"/>
    <property type="match status" value="1"/>
</dbReference>
<name>A0ABP0U9F8_9BRYO</name>
<dbReference type="Pfam" id="PF04791">
    <property type="entry name" value="LMBR1"/>
    <property type="match status" value="1"/>
</dbReference>
<dbReference type="InterPro" id="IPR006876">
    <property type="entry name" value="LMBR1-like_membr_prot"/>
</dbReference>
<sequence>MRVSFPEYIIALTTIFGSILFVIFGGVGMACLPMSLIATFLRRPKTTISRAQYIKEATHILKRGKDIKEVLLGLQREERAGSKGRKWKKNVLKMQKELIYLEQDDEALTEVFPQGEKADTSWALTVISYLTCLFFGIVGIVISVVWLVHIIIFMLVTPPIKPFLNDFFIRLDKAWGLLGTVGFGVFCLYLLLAVISGEVHLGLNFLFIQLHPMKWNGTLMNSFLFNVGLILACSISVIQFCAKAFSLYVDATAVQQIFGGTLQTLRGIKYLFRYNVFQIMFIILAFLTILYYMCCGWRKKGRARNKFVNI</sequence>
<proteinExistence type="predicted"/>
<evidence type="ECO:0000313" key="7">
    <source>
        <dbReference type="Proteomes" id="UP001497512"/>
    </source>
</evidence>
<keyword evidence="2 5" id="KW-0812">Transmembrane</keyword>
<organism evidence="6 7">
    <name type="scientific">Sphagnum troendelagicum</name>
    <dbReference type="NCBI Taxonomy" id="128251"/>
    <lineage>
        <taxon>Eukaryota</taxon>
        <taxon>Viridiplantae</taxon>
        <taxon>Streptophyta</taxon>
        <taxon>Embryophyta</taxon>
        <taxon>Bryophyta</taxon>
        <taxon>Sphagnophytina</taxon>
        <taxon>Sphagnopsida</taxon>
        <taxon>Sphagnales</taxon>
        <taxon>Sphagnaceae</taxon>
        <taxon>Sphagnum</taxon>
    </lineage>
</organism>
<evidence type="ECO:0000256" key="5">
    <source>
        <dbReference type="SAM" id="Phobius"/>
    </source>
</evidence>
<dbReference type="PANTHER" id="PTHR31652">
    <property type="entry name" value="LIMR FAMILY PROTEIN DDB_G0283707-RELATED"/>
    <property type="match status" value="1"/>
</dbReference>
<evidence type="ECO:0000256" key="4">
    <source>
        <dbReference type="ARBA" id="ARBA00023136"/>
    </source>
</evidence>
<feature type="transmembrane region" description="Helical" evidence="5">
    <location>
        <begin position="276"/>
        <end position="294"/>
    </location>
</feature>
<keyword evidence="7" id="KW-1185">Reference proteome</keyword>
<keyword evidence="3 5" id="KW-1133">Transmembrane helix</keyword>
<dbReference type="EMBL" id="OZ019894">
    <property type="protein sequence ID" value="CAK9215984.1"/>
    <property type="molecule type" value="Genomic_DNA"/>
</dbReference>
<dbReference type="Proteomes" id="UP001497512">
    <property type="component" value="Chromosome 2"/>
</dbReference>
<feature type="transmembrane region" description="Helical" evidence="5">
    <location>
        <begin position="174"/>
        <end position="207"/>
    </location>
</feature>
<evidence type="ECO:0000256" key="3">
    <source>
        <dbReference type="ARBA" id="ARBA00022989"/>
    </source>
</evidence>
<reference evidence="6" key="1">
    <citation type="submission" date="2024-02" db="EMBL/GenBank/DDBJ databases">
        <authorList>
            <consortium name="ELIXIR-Norway"/>
            <consortium name="Elixir Norway"/>
        </authorList>
    </citation>
    <scope>NUCLEOTIDE SEQUENCE</scope>
</reference>
<evidence type="ECO:0008006" key="8">
    <source>
        <dbReference type="Google" id="ProtNLM"/>
    </source>
</evidence>
<feature type="transmembrane region" description="Helical" evidence="5">
    <location>
        <begin position="126"/>
        <end position="154"/>
    </location>
</feature>
<accession>A0ABP0U9F8</accession>
<evidence type="ECO:0000313" key="6">
    <source>
        <dbReference type="EMBL" id="CAK9215984.1"/>
    </source>
</evidence>
<evidence type="ECO:0000256" key="1">
    <source>
        <dbReference type="ARBA" id="ARBA00004141"/>
    </source>
</evidence>
<protein>
    <recommendedName>
        <fullName evidence="8">LIMR family protein</fullName>
    </recommendedName>
</protein>